<evidence type="ECO:0000313" key="2">
    <source>
        <dbReference type="EMBL" id="GGM55552.1"/>
    </source>
</evidence>
<sequence>MIDVEKIARRIMTEDGAGDDDRGEIARIATQARLGRLGETFTPQEHIAPARTDTGPASAADRAEAREAVLMLLGHAPTRGRSSGTDNDPTGMRRYRVMRQAQDRADGRL</sequence>
<comment type="caution">
    <text evidence="2">The sequence shown here is derived from an EMBL/GenBank/DDBJ whole genome shotgun (WGS) entry which is preliminary data.</text>
</comment>
<evidence type="ECO:0000313" key="3">
    <source>
        <dbReference type="Proteomes" id="UP000642070"/>
    </source>
</evidence>
<protein>
    <submittedName>
        <fullName evidence="2">Uncharacterized protein</fullName>
    </submittedName>
</protein>
<dbReference type="AlphaFoldDB" id="A0A917X2A2"/>
<dbReference type="EMBL" id="BMPI01000038">
    <property type="protein sequence ID" value="GGM55552.1"/>
    <property type="molecule type" value="Genomic_DNA"/>
</dbReference>
<gene>
    <name evidence="2" type="ORF">GCM10007977_066540</name>
</gene>
<accession>A0A917X2A2</accession>
<reference evidence="2" key="1">
    <citation type="journal article" date="2014" name="Int. J. Syst. Evol. Microbiol.">
        <title>Complete genome sequence of Corynebacterium casei LMG S-19264T (=DSM 44701T), isolated from a smear-ripened cheese.</title>
        <authorList>
            <consortium name="US DOE Joint Genome Institute (JGI-PGF)"/>
            <person name="Walter F."/>
            <person name="Albersmeier A."/>
            <person name="Kalinowski J."/>
            <person name="Ruckert C."/>
        </authorList>
    </citation>
    <scope>NUCLEOTIDE SEQUENCE</scope>
    <source>
        <strain evidence="2">JCM 19831</strain>
    </source>
</reference>
<feature type="region of interest" description="Disordered" evidence="1">
    <location>
        <begin position="72"/>
        <end position="109"/>
    </location>
</feature>
<organism evidence="2 3">
    <name type="scientific">Dactylosporangium sucinum</name>
    <dbReference type="NCBI Taxonomy" id="1424081"/>
    <lineage>
        <taxon>Bacteria</taxon>
        <taxon>Bacillati</taxon>
        <taxon>Actinomycetota</taxon>
        <taxon>Actinomycetes</taxon>
        <taxon>Micromonosporales</taxon>
        <taxon>Micromonosporaceae</taxon>
        <taxon>Dactylosporangium</taxon>
    </lineage>
</organism>
<reference evidence="2" key="2">
    <citation type="submission" date="2020-09" db="EMBL/GenBank/DDBJ databases">
        <authorList>
            <person name="Sun Q."/>
            <person name="Ohkuma M."/>
        </authorList>
    </citation>
    <scope>NUCLEOTIDE SEQUENCE</scope>
    <source>
        <strain evidence="2">JCM 19831</strain>
    </source>
</reference>
<name>A0A917X2A2_9ACTN</name>
<evidence type="ECO:0000256" key="1">
    <source>
        <dbReference type="SAM" id="MobiDB-lite"/>
    </source>
</evidence>
<keyword evidence="3" id="KW-1185">Reference proteome</keyword>
<dbReference type="Proteomes" id="UP000642070">
    <property type="component" value="Unassembled WGS sequence"/>
</dbReference>
<proteinExistence type="predicted"/>